<keyword evidence="3" id="KW-0479">Metal-binding</keyword>
<proteinExistence type="predicted"/>
<evidence type="ECO:0000259" key="5">
    <source>
        <dbReference type="Pfam" id="PF00174"/>
    </source>
</evidence>
<dbReference type="Gene3D" id="2.60.40.650">
    <property type="match status" value="1"/>
</dbReference>
<evidence type="ECO:0000313" key="8">
    <source>
        <dbReference type="Proteomes" id="UP000698800"/>
    </source>
</evidence>
<keyword evidence="4" id="KW-0560">Oxidoreductase</keyword>
<gene>
    <name evidence="7" type="ORF">FGG08_000054</name>
</gene>
<dbReference type="GO" id="GO:0020037">
    <property type="term" value="F:heme binding"/>
    <property type="evidence" value="ECO:0007669"/>
    <property type="project" value="TreeGrafter"/>
</dbReference>
<dbReference type="AlphaFoldDB" id="A0A9P8IIL8"/>
<comment type="caution">
    <text evidence="7">The sequence shown here is derived from an EMBL/GenBank/DDBJ whole genome shotgun (WGS) entry which is preliminary data.</text>
</comment>
<dbReference type="GO" id="GO:0008482">
    <property type="term" value="F:sulfite oxidase activity"/>
    <property type="evidence" value="ECO:0007669"/>
    <property type="project" value="TreeGrafter"/>
</dbReference>
<accession>A0A9P8IIL8</accession>
<dbReference type="Pfam" id="PF00174">
    <property type="entry name" value="Oxidored_molyb"/>
    <property type="match status" value="1"/>
</dbReference>
<dbReference type="GO" id="GO:0005739">
    <property type="term" value="C:mitochondrion"/>
    <property type="evidence" value="ECO:0007669"/>
    <property type="project" value="TreeGrafter"/>
</dbReference>
<protein>
    <recommendedName>
        <fullName evidence="9">Sulfite oxidase</fullName>
    </recommendedName>
</protein>
<dbReference type="SUPFAM" id="SSF56524">
    <property type="entry name" value="Oxidoreductase molybdopterin-binding domain"/>
    <property type="match status" value="1"/>
</dbReference>
<comment type="cofactor">
    <cofactor evidence="1">
        <name>Mo-molybdopterin</name>
        <dbReference type="ChEBI" id="CHEBI:71302"/>
    </cofactor>
</comment>
<dbReference type="InterPro" id="IPR008335">
    <property type="entry name" value="Mopterin_OxRdtase_euk"/>
</dbReference>
<organism evidence="7 8">
    <name type="scientific">Glutinoglossum americanum</name>
    <dbReference type="NCBI Taxonomy" id="1670608"/>
    <lineage>
        <taxon>Eukaryota</taxon>
        <taxon>Fungi</taxon>
        <taxon>Dikarya</taxon>
        <taxon>Ascomycota</taxon>
        <taxon>Pezizomycotina</taxon>
        <taxon>Geoglossomycetes</taxon>
        <taxon>Geoglossales</taxon>
        <taxon>Geoglossaceae</taxon>
        <taxon>Glutinoglossum</taxon>
    </lineage>
</organism>
<reference evidence="7" key="1">
    <citation type="submission" date="2021-03" db="EMBL/GenBank/DDBJ databases">
        <title>Comparative genomics and phylogenomic investigation of the class Geoglossomycetes provide insights into ecological specialization and systematics.</title>
        <authorList>
            <person name="Melie T."/>
            <person name="Pirro S."/>
            <person name="Miller A.N."/>
            <person name="Quandt A."/>
        </authorList>
    </citation>
    <scope>NUCLEOTIDE SEQUENCE</scope>
    <source>
        <strain evidence="7">GBOQ0MN5Z8</strain>
    </source>
</reference>
<dbReference type="InterPro" id="IPR005066">
    <property type="entry name" value="MoCF_OxRdtse_dimer"/>
</dbReference>
<dbReference type="GO" id="GO:0043546">
    <property type="term" value="F:molybdopterin cofactor binding"/>
    <property type="evidence" value="ECO:0007669"/>
    <property type="project" value="TreeGrafter"/>
</dbReference>
<dbReference type="PRINTS" id="PR00407">
    <property type="entry name" value="EUMOPTERIN"/>
</dbReference>
<sequence>MSNRCERAKRPIPYISAATHVLRVDGLVHRPLDLSPHQLRTEFPQHTVTCALQCAGNRRHTMRTLLKEVDGIDWRDGAVMNARWRGPRLRDVLSRAGVSLDDEEERRRAHVAFACFQTKCQDDGWYGGSIALERGMSVEAEVILALDMNDKPLPPSHGFPVRALAPGIAGARSVKWLDRITVQLAESQNYYQQHDYKILPPQATSRELAKKYWPLCPSIQGMPVNSVVCVPTTGDTVVVVAPPARGEKPRVEVRGYALPAGDHGPIVKVEVSADDGRTWTPATLTRGEGAGNWAWTLWRAEVALPPGEGRRVVSRATDRGGNVQSESAEWNFRGVAYNGWGEARGLNVVVAAAGTNGHGCVEENGGGSLMRNVGNTERTVAGH</sequence>
<dbReference type="PANTHER" id="PTHR19372:SF7">
    <property type="entry name" value="SULFITE OXIDASE, MITOCHONDRIAL"/>
    <property type="match status" value="1"/>
</dbReference>
<evidence type="ECO:0000256" key="1">
    <source>
        <dbReference type="ARBA" id="ARBA00001924"/>
    </source>
</evidence>
<dbReference type="OrthoDB" id="10051395at2759"/>
<dbReference type="InterPro" id="IPR036374">
    <property type="entry name" value="OxRdtase_Mopterin-bd_sf"/>
</dbReference>
<dbReference type="GO" id="GO:0006790">
    <property type="term" value="P:sulfur compound metabolic process"/>
    <property type="evidence" value="ECO:0007669"/>
    <property type="project" value="TreeGrafter"/>
</dbReference>
<name>A0A9P8IIL8_9PEZI</name>
<dbReference type="PANTHER" id="PTHR19372">
    <property type="entry name" value="SULFITE REDUCTASE"/>
    <property type="match status" value="1"/>
</dbReference>
<dbReference type="EMBL" id="JAGHQL010000001">
    <property type="protein sequence ID" value="KAH0547797.1"/>
    <property type="molecule type" value="Genomic_DNA"/>
</dbReference>
<evidence type="ECO:0000259" key="6">
    <source>
        <dbReference type="Pfam" id="PF03404"/>
    </source>
</evidence>
<feature type="domain" description="Oxidoreductase molybdopterin-binding" evidence="5">
    <location>
        <begin position="11"/>
        <end position="191"/>
    </location>
</feature>
<dbReference type="SUPFAM" id="SSF81296">
    <property type="entry name" value="E set domains"/>
    <property type="match status" value="1"/>
</dbReference>
<dbReference type="InterPro" id="IPR000572">
    <property type="entry name" value="OxRdtase_Mopterin-bd_dom"/>
</dbReference>
<dbReference type="Pfam" id="PF03404">
    <property type="entry name" value="Mo-co_dimer"/>
    <property type="match status" value="1"/>
</dbReference>
<evidence type="ECO:0008006" key="9">
    <source>
        <dbReference type="Google" id="ProtNLM"/>
    </source>
</evidence>
<evidence type="ECO:0000256" key="4">
    <source>
        <dbReference type="ARBA" id="ARBA00023002"/>
    </source>
</evidence>
<dbReference type="GO" id="GO:0030151">
    <property type="term" value="F:molybdenum ion binding"/>
    <property type="evidence" value="ECO:0007669"/>
    <property type="project" value="InterPro"/>
</dbReference>
<dbReference type="Gene3D" id="3.90.420.10">
    <property type="entry name" value="Oxidoreductase, molybdopterin-binding domain"/>
    <property type="match status" value="1"/>
</dbReference>
<keyword evidence="8" id="KW-1185">Reference proteome</keyword>
<evidence type="ECO:0000313" key="7">
    <source>
        <dbReference type="EMBL" id="KAH0547797.1"/>
    </source>
</evidence>
<evidence type="ECO:0000256" key="2">
    <source>
        <dbReference type="ARBA" id="ARBA00022505"/>
    </source>
</evidence>
<dbReference type="Proteomes" id="UP000698800">
    <property type="component" value="Unassembled WGS sequence"/>
</dbReference>
<feature type="domain" description="Moybdenum cofactor oxidoreductase dimerisation" evidence="6">
    <location>
        <begin position="218"/>
        <end position="340"/>
    </location>
</feature>
<dbReference type="InterPro" id="IPR014756">
    <property type="entry name" value="Ig_E-set"/>
</dbReference>
<evidence type="ECO:0000256" key="3">
    <source>
        <dbReference type="ARBA" id="ARBA00022723"/>
    </source>
</evidence>
<keyword evidence="2" id="KW-0500">Molybdenum</keyword>